<dbReference type="GO" id="GO:0004709">
    <property type="term" value="F:MAP kinase kinase kinase activity"/>
    <property type="evidence" value="ECO:0007669"/>
    <property type="project" value="UniProtKB-EC"/>
</dbReference>
<dbReference type="Proteomes" id="UP001055439">
    <property type="component" value="Chromosome 2"/>
</dbReference>
<feature type="region of interest" description="Disordered" evidence="11">
    <location>
        <begin position="1"/>
        <end position="35"/>
    </location>
</feature>
<dbReference type="EMBL" id="CP097504">
    <property type="protein sequence ID" value="URD88232.1"/>
    <property type="molecule type" value="Genomic_DNA"/>
</dbReference>
<feature type="domain" description="Protein kinase" evidence="12">
    <location>
        <begin position="348"/>
        <end position="601"/>
    </location>
</feature>
<gene>
    <name evidence="13" type="ORF">MUK42_27327</name>
</gene>
<dbReference type="PANTHER" id="PTHR48016">
    <property type="entry name" value="MAP KINASE KINASE KINASE SSK2-RELATED-RELATED"/>
    <property type="match status" value="1"/>
</dbReference>
<dbReference type="InterPro" id="IPR008271">
    <property type="entry name" value="Ser/Thr_kinase_AS"/>
</dbReference>
<dbReference type="InterPro" id="IPR050538">
    <property type="entry name" value="MAP_kinase_kinase_kinase"/>
</dbReference>
<keyword evidence="6 13" id="KW-0418">Kinase</keyword>
<reference evidence="13" key="1">
    <citation type="submission" date="2022-05" db="EMBL/GenBank/DDBJ databases">
        <title>The Musa troglodytarum L. genome provides insights into the mechanism of non-climacteric behaviour and enrichment of carotenoids.</title>
        <authorList>
            <person name="Wang J."/>
        </authorList>
    </citation>
    <scope>NUCLEOTIDE SEQUENCE</scope>
    <source>
        <tissue evidence="13">Leaf</tissue>
    </source>
</reference>
<dbReference type="Pfam" id="PF00069">
    <property type="entry name" value="Pkinase"/>
    <property type="match status" value="1"/>
</dbReference>
<evidence type="ECO:0000259" key="12">
    <source>
        <dbReference type="PROSITE" id="PS50011"/>
    </source>
</evidence>
<feature type="binding site" evidence="10">
    <location>
        <position position="376"/>
    </location>
    <ligand>
        <name>ATP</name>
        <dbReference type="ChEBI" id="CHEBI:30616"/>
    </ligand>
</feature>
<evidence type="ECO:0000256" key="8">
    <source>
        <dbReference type="ARBA" id="ARBA00047559"/>
    </source>
</evidence>
<dbReference type="GO" id="GO:1902065">
    <property type="term" value="P:response to L-glutamate"/>
    <property type="evidence" value="ECO:0007669"/>
    <property type="project" value="UniProtKB-ARBA"/>
</dbReference>
<evidence type="ECO:0000313" key="14">
    <source>
        <dbReference type="Proteomes" id="UP001055439"/>
    </source>
</evidence>
<dbReference type="SMART" id="SM00220">
    <property type="entry name" value="S_TKc"/>
    <property type="match status" value="1"/>
</dbReference>
<dbReference type="OrthoDB" id="266718at2759"/>
<dbReference type="FunFam" id="1.10.510.10:FF:000359">
    <property type="entry name" value="Mitogen-activated protein kinase 1, putative, expressed"/>
    <property type="match status" value="1"/>
</dbReference>
<dbReference type="PROSITE" id="PS00107">
    <property type="entry name" value="PROTEIN_KINASE_ATP"/>
    <property type="match status" value="1"/>
</dbReference>
<evidence type="ECO:0000256" key="2">
    <source>
        <dbReference type="ARBA" id="ARBA00012406"/>
    </source>
</evidence>
<feature type="region of interest" description="Disordered" evidence="11">
    <location>
        <begin position="122"/>
        <end position="156"/>
    </location>
</feature>
<evidence type="ECO:0000256" key="3">
    <source>
        <dbReference type="ARBA" id="ARBA00022527"/>
    </source>
</evidence>
<dbReference type="PROSITE" id="PS00108">
    <property type="entry name" value="PROTEIN_KINASE_ST"/>
    <property type="match status" value="1"/>
</dbReference>
<keyword evidence="7 10" id="KW-0067">ATP-binding</keyword>
<evidence type="ECO:0000256" key="10">
    <source>
        <dbReference type="PROSITE-ProRule" id="PRU10141"/>
    </source>
</evidence>
<dbReference type="InterPro" id="IPR011009">
    <property type="entry name" value="Kinase-like_dom_sf"/>
</dbReference>
<keyword evidence="4" id="KW-0808">Transferase</keyword>
<keyword evidence="5 10" id="KW-0547">Nucleotide-binding</keyword>
<name>A0A9E7JNT9_9LILI</name>
<dbReference type="AlphaFoldDB" id="A0A9E7JNT9"/>
<evidence type="ECO:0000256" key="5">
    <source>
        <dbReference type="ARBA" id="ARBA00022741"/>
    </source>
</evidence>
<evidence type="ECO:0000256" key="11">
    <source>
        <dbReference type="SAM" id="MobiDB-lite"/>
    </source>
</evidence>
<accession>A0A9E7JNT9</accession>
<comment type="catalytic activity">
    <reaction evidence="8">
        <text>L-threonyl-[protein] + ATP = O-phospho-L-threonyl-[protein] + ADP + H(+)</text>
        <dbReference type="Rhea" id="RHEA:46608"/>
        <dbReference type="Rhea" id="RHEA-COMP:11060"/>
        <dbReference type="Rhea" id="RHEA-COMP:11605"/>
        <dbReference type="ChEBI" id="CHEBI:15378"/>
        <dbReference type="ChEBI" id="CHEBI:30013"/>
        <dbReference type="ChEBI" id="CHEBI:30616"/>
        <dbReference type="ChEBI" id="CHEBI:61977"/>
        <dbReference type="ChEBI" id="CHEBI:456216"/>
        <dbReference type="EC" id="2.7.11.25"/>
    </reaction>
</comment>
<evidence type="ECO:0000256" key="9">
    <source>
        <dbReference type="ARBA" id="ARBA00048329"/>
    </source>
</evidence>
<dbReference type="GO" id="GO:0005524">
    <property type="term" value="F:ATP binding"/>
    <property type="evidence" value="ECO:0007669"/>
    <property type="project" value="UniProtKB-UniRule"/>
</dbReference>
<dbReference type="SUPFAM" id="SSF56112">
    <property type="entry name" value="Protein kinase-like (PK-like)"/>
    <property type="match status" value="1"/>
</dbReference>
<evidence type="ECO:0000256" key="4">
    <source>
        <dbReference type="ARBA" id="ARBA00022679"/>
    </source>
</evidence>
<sequence>MFFFNRRKDTSRSGRDGTDSRQPQRGAGRRRRLDRRNAVKNLEFEAAGPSWTSFSSADSEEYPNLRATRSLDLWPSTNAHQTSFRIGGSIEGEVDILYRSLGLDGPDDFAISQSEWERHKVRSSSDILPRPRPLQPDSPFHNDRTFAPEDPTLVTDSTPFEPLSVSGEEHISQEDREEEDWHLTDGSKAEIRVADDEPAKYPCVSPSSGGRDGGIRGVRPPVLSPSSMAKFSPSPSVPILDNPSSVLKSPPVSLTAVNGVTSSWTFAPEESGPEAGGMTTVDSEVNKKEEVLAGDEINEELWLRETAEDFNGTSSYSTLNDDESSSTTTETLFIISPNGRFKRNIKSWMRGALLGSGSYGMVYEGISDEGIFFAVKEVSLLDQGSNAQQCILQLEQEIALLSQFEHENIVQYYGTDKEDSKLYIFLELVTQGSLASLYQKYRLQDSQVSAYTRQILNGLNYLHERNIVHRDIKSANILVHANGSVKLADFGLAKEMTKFNMLKSCKGSVYWMAPEVINPKISYGPAADIWSLGCTVLEMLTRQIPYPDLEWTQAFFKIGHGEQPPIPISLSKDARDFINQCVQVNPDDRPTASQLFEHPFVRRSLSASESDSSSFNNRR</sequence>
<organism evidence="13 14">
    <name type="scientific">Musa troglodytarum</name>
    <name type="common">fe'i banana</name>
    <dbReference type="NCBI Taxonomy" id="320322"/>
    <lineage>
        <taxon>Eukaryota</taxon>
        <taxon>Viridiplantae</taxon>
        <taxon>Streptophyta</taxon>
        <taxon>Embryophyta</taxon>
        <taxon>Tracheophyta</taxon>
        <taxon>Spermatophyta</taxon>
        <taxon>Magnoliopsida</taxon>
        <taxon>Liliopsida</taxon>
        <taxon>Zingiberales</taxon>
        <taxon>Musaceae</taxon>
        <taxon>Musa</taxon>
    </lineage>
</organism>
<dbReference type="PANTHER" id="PTHR48016:SF29">
    <property type="entry name" value="MITOGEN-ACTIVATED PROTEIN KINASE KINASE KINASE 1-RELATED"/>
    <property type="match status" value="1"/>
</dbReference>
<evidence type="ECO:0000313" key="13">
    <source>
        <dbReference type="EMBL" id="URD88232.1"/>
    </source>
</evidence>
<proteinExistence type="inferred from homology"/>
<dbReference type="InterPro" id="IPR000719">
    <property type="entry name" value="Prot_kinase_dom"/>
</dbReference>
<evidence type="ECO:0000256" key="6">
    <source>
        <dbReference type="ARBA" id="ARBA00022777"/>
    </source>
</evidence>
<keyword evidence="3" id="KW-0723">Serine/threonine-protein kinase</keyword>
<dbReference type="Gene3D" id="1.10.510.10">
    <property type="entry name" value="Transferase(Phosphotransferase) domain 1"/>
    <property type="match status" value="1"/>
</dbReference>
<comment type="catalytic activity">
    <reaction evidence="9">
        <text>L-seryl-[protein] + ATP = O-phospho-L-seryl-[protein] + ADP + H(+)</text>
        <dbReference type="Rhea" id="RHEA:17989"/>
        <dbReference type="Rhea" id="RHEA-COMP:9863"/>
        <dbReference type="Rhea" id="RHEA-COMP:11604"/>
        <dbReference type="ChEBI" id="CHEBI:15378"/>
        <dbReference type="ChEBI" id="CHEBI:29999"/>
        <dbReference type="ChEBI" id="CHEBI:30616"/>
        <dbReference type="ChEBI" id="CHEBI:83421"/>
        <dbReference type="ChEBI" id="CHEBI:456216"/>
        <dbReference type="EC" id="2.7.11.25"/>
    </reaction>
</comment>
<evidence type="ECO:0000256" key="7">
    <source>
        <dbReference type="ARBA" id="ARBA00022840"/>
    </source>
</evidence>
<dbReference type="FunFam" id="3.30.200.20:FF:000713">
    <property type="entry name" value="Mitogen-activated protein kinase 1, putative, expressed"/>
    <property type="match status" value="1"/>
</dbReference>
<protein>
    <recommendedName>
        <fullName evidence="2">mitogen-activated protein kinase kinase kinase</fullName>
        <ecNumber evidence="2">2.7.11.25</ecNumber>
    </recommendedName>
</protein>
<keyword evidence="14" id="KW-1185">Reference proteome</keyword>
<dbReference type="PROSITE" id="PS50011">
    <property type="entry name" value="PROTEIN_KINASE_DOM"/>
    <property type="match status" value="1"/>
</dbReference>
<comment type="similarity">
    <text evidence="1">Belongs to the protein kinase superfamily. STE Ser/Thr protein kinase family. MAP kinase kinase kinase subfamily.</text>
</comment>
<evidence type="ECO:0000256" key="1">
    <source>
        <dbReference type="ARBA" id="ARBA00006529"/>
    </source>
</evidence>
<feature type="compositionally biased region" description="Basic and acidic residues" evidence="11">
    <location>
        <begin position="1"/>
        <end position="19"/>
    </location>
</feature>
<dbReference type="GO" id="GO:0005737">
    <property type="term" value="C:cytoplasm"/>
    <property type="evidence" value="ECO:0007669"/>
    <property type="project" value="TreeGrafter"/>
</dbReference>
<dbReference type="InterPro" id="IPR017441">
    <property type="entry name" value="Protein_kinase_ATP_BS"/>
</dbReference>
<dbReference type="EC" id="2.7.11.25" evidence="2"/>